<protein>
    <submittedName>
        <fullName evidence="9">Transient receptor potential channel</fullName>
    </submittedName>
</protein>
<evidence type="ECO:0000313" key="9">
    <source>
        <dbReference type="EMBL" id="BAK18929.1"/>
    </source>
</evidence>
<name>F2Z8J6_CHLRE</name>
<feature type="transmembrane region" description="Helical" evidence="7">
    <location>
        <begin position="471"/>
        <end position="490"/>
    </location>
</feature>
<accession>F2Z8J6</accession>
<reference evidence="9" key="1">
    <citation type="journal article" date="2011" name="Nat. Cell Biol.">
        <title>Mechanoreception in motile flagella of Chlamydomonas.</title>
        <authorList>
            <person name="Fujiu K."/>
            <person name="Nakayama Y."/>
            <person name="Iida H."/>
            <person name="Sokabe M."/>
            <person name="Yoshimura K."/>
        </authorList>
    </citation>
    <scope>NUCLEOTIDE SEQUENCE</scope>
</reference>
<feature type="domain" description="Polycystin cation channel PKD1/PKD2" evidence="8">
    <location>
        <begin position="431"/>
        <end position="562"/>
    </location>
</feature>
<comment type="subcellular location">
    <subcellularLocation>
        <location evidence="1">Membrane</location>
        <topology evidence="1">Multi-pass membrane protein</topology>
    </subcellularLocation>
</comment>
<dbReference type="EMBL" id="AB596979">
    <property type="protein sequence ID" value="BAK18929.1"/>
    <property type="molecule type" value="mRNA"/>
</dbReference>
<dbReference type="PANTHER" id="PTHR10582">
    <property type="entry name" value="TRANSIENT RECEPTOR POTENTIAL ION CHANNEL PROTEIN"/>
    <property type="match status" value="1"/>
</dbReference>
<organism evidence="9">
    <name type="scientific">Chlamydomonas reinhardtii</name>
    <name type="common">Chlamydomonas smithii</name>
    <dbReference type="NCBI Taxonomy" id="3055"/>
    <lineage>
        <taxon>Eukaryota</taxon>
        <taxon>Viridiplantae</taxon>
        <taxon>Chlorophyta</taxon>
        <taxon>core chlorophytes</taxon>
        <taxon>Chlorophyceae</taxon>
        <taxon>CS clade</taxon>
        <taxon>Chlamydomonadales</taxon>
        <taxon>Chlamydomonadaceae</taxon>
        <taxon>Chlamydomonas</taxon>
    </lineage>
</organism>
<feature type="compositionally biased region" description="Acidic residues" evidence="6">
    <location>
        <begin position="725"/>
        <end position="734"/>
    </location>
</feature>
<feature type="compositionally biased region" description="Low complexity" evidence="6">
    <location>
        <begin position="987"/>
        <end position="1008"/>
    </location>
</feature>
<feature type="region of interest" description="Disordered" evidence="6">
    <location>
        <begin position="678"/>
        <end position="1008"/>
    </location>
</feature>
<evidence type="ECO:0000259" key="8">
    <source>
        <dbReference type="Pfam" id="PF08016"/>
    </source>
</evidence>
<feature type="transmembrane region" description="Helical" evidence="7">
    <location>
        <begin position="363"/>
        <end position="381"/>
    </location>
</feature>
<dbReference type="AlphaFoldDB" id="F2Z8J6"/>
<proteinExistence type="evidence at transcript level"/>
<evidence type="ECO:0000256" key="4">
    <source>
        <dbReference type="ARBA" id="ARBA00022989"/>
    </source>
</evidence>
<feature type="compositionally biased region" description="Acidic residues" evidence="6">
    <location>
        <begin position="698"/>
        <end position="707"/>
    </location>
</feature>
<keyword evidence="4 7" id="KW-1133">Transmembrane helix</keyword>
<keyword evidence="2 7" id="KW-0812">Transmembrane</keyword>
<feature type="compositionally biased region" description="Low complexity" evidence="6">
    <location>
        <begin position="821"/>
        <end position="833"/>
    </location>
</feature>
<dbReference type="GO" id="GO:0005216">
    <property type="term" value="F:monoatomic ion channel activity"/>
    <property type="evidence" value="ECO:0007669"/>
    <property type="project" value="InterPro"/>
</dbReference>
<gene>
    <name evidence="9" type="primary">TRP11</name>
</gene>
<dbReference type="PANTHER" id="PTHR10582:SF2">
    <property type="entry name" value="INACTIVE"/>
    <property type="match status" value="1"/>
</dbReference>
<evidence type="ECO:0000256" key="5">
    <source>
        <dbReference type="ARBA" id="ARBA00023136"/>
    </source>
</evidence>
<keyword evidence="5 7" id="KW-0472">Membrane</keyword>
<feature type="transmembrane region" description="Helical" evidence="7">
    <location>
        <begin position="497"/>
        <end position="518"/>
    </location>
</feature>
<feature type="transmembrane region" description="Helical" evidence="7">
    <location>
        <begin position="530"/>
        <end position="554"/>
    </location>
</feature>
<dbReference type="ExpressionAtlas" id="F2Z8J6">
    <property type="expression patterns" value="baseline and differential"/>
</dbReference>
<evidence type="ECO:0000256" key="1">
    <source>
        <dbReference type="ARBA" id="ARBA00004141"/>
    </source>
</evidence>
<dbReference type="Gene3D" id="1.10.287.70">
    <property type="match status" value="1"/>
</dbReference>
<evidence type="ECO:0000256" key="3">
    <source>
        <dbReference type="ARBA" id="ARBA00022737"/>
    </source>
</evidence>
<evidence type="ECO:0000256" key="2">
    <source>
        <dbReference type="ARBA" id="ARBA00022692"/>
    </source>
</evidence>
<dbReference type="Pfam" id="PF08016">
    <property type="entry name" value="PKD_channel"/>
    <property type="match status" value="1"/>
</dbReference>
<keyword evidence="3" id="KW-0677">Repeat</keyword>
<dbReference type="InterPro" id="IPR013122">
    <property type="entry name" value="PKD1_2_channel"/>
</dbReference>
<dbReference type="InterPro" id="IPR024862">
    <property type="entry name" value="TRPV"/>
</dbReference>
<evidence type="ECO:0000256" key="7">
    <source>
        <dbReference type="SAM" id="Phobius"/>
    </source>
</evidence>
<feature type="compositionally biased region" description="Low complexity" evidence="6">
    <location>
        <begin position="921"/>
        <end position="939"/>
    </location>
</feature>
<feature type="compositionally biased region" description="Low complexity" evidence="6">
    <location>
        <begin position="872"/>
        <end position="883"/>
    </location>
</feature>
<feature type="compositionally biased region" description="Low complexity" evidence="6">
    <location>
        <begin position="777"/>
        <end position="793"/>
    </location>
</feature>
<dbReference type="GO" id="GO:0016020">
    <property type="term" value="C:membrane"/>
    <property type="evidence" value="ECO:0007669"/>
    <property type="project" value="UniProtKB-SubCell"/>
</dbReference>
<evidence type="ECO:0000256" key="6">
    <source>
        <dbReference type="SAM" id="MobiDB-lite"/>
    </source>
</evidence>
<feature type="compositionally biased region" description="Basic residues" evidence="6">
    <location>
        <begin position="834"/>
        <end position="847"/>
    </location>
</feature>
<feature type="transmembrane region" description="Helical" evidence="7">
    <location>
        <begin position="393"/>
        <end position="415"/>
    </location>
</feature>
<feature type="compositionally biased region" description="Basic and acidic residues" evidence="6">
    <location>
        <begin position="708"/>
        <end position="724"/>
    </location>
</feature>
<feature type="transmembrane region" description="Helical" evidence="7">
    <location>
        <begin position="422"/>
        <end position="441"/>
    </location>
</feature>
<keyword evidence="9" id="KW-0675">Receptor</keyword>
<sequence length="1035" mass="109924">MDGGGGDGGGHVDEAETYEVPELLQAKPKDVLQFIEEEGVVKLGEFEVADGLALKAFGGEPFLVMGQEHAEPPGLKELWMERLVEVVGAGRMQGTGWKSTLSVEAHVVNLYDAAAPGRGGLLRPLLGRLRAHGCPPTVFALPAVQAVIALKWSSWARRFLLAEFFFYAAWLAAFSAFSLLLEDGDDTADSGGDDGGGSSIGGGGMGAAAAAVAGGPQWRLYGESPGGGGGGPGAVGGWGLPVVRLLAAVAHGAATVMTNGVSGGAGGGAAAAAAAAPAFVDVFAANANATASASAGYSRVLLFGQHNGSSSSHLQQQPAAWGWGWGWGGVGVGDSADGDCAARLLNIWDWGALAALLRSPRGVAQIITSTAAVASMLPFAYMEVCTMMVQGLAWVSIFNLADVVSYSLAAGLWAAHLRCGSLPASAAFSGALALQHVLLWTKLHYYARVLTPTRGGFNDTIRMVLKELRTFLTFVGLVMLGFAFAFYCLFRQDRDDFADFSTLWHSFASMFAYMLQMFDYSVLYNSTHPFMAMLLFMAYELMVAVLLLNIMIALMTSAFSRVTADEGLRYLIYKAEVIDELESTLPKWLMMRPAWYPHFVHVLKVSPRSTYEINLNSVWSGMSSLQSSLMNAQQETRLRVEALESKMDVIDQKLSATVRLLASRLVSHRELAAALSMDDDVAEASGSGSGELQRELDPDLVGEDGEPDPEHWRDADLDPAKEEQEVPEAEEGDELPLGVRFGDLVPVGLVTGSGDRRGGGRRRGGGGGGVLEEPSPRRQLPQQQQQQQQLHSTSGRRRDGGGSSHHGGSSVGHRAHPQPPSHHQASISHAPSASHHRSSHAPSHRHSQPASMAHGYSQQQQQQQPHTPLPHAATAAAAATATTGRPVLHHQPSTATTTAAHNHHTHYSHSQTHHHDRHYQHTQSYSPGHRYSHGYSHGHGYNHHPSARASGHVSTPGYVSASGAPSGHVSGHVSHAPSLGAHGHMPGSSSSRHYHHSQSQGQGYSHSRGRARAVAMAAIGLAAAVRRQCVGQCLG</sequence>
<feature type="compositionally biased region" description="Basic residues" evidence="6">
    <location>
        <begin position="901"/>
        <end position="920"/>
    </location>
</feature>